<keyword evidence="4" id="KW-1185">Reference proteome</keyword>
<dbReference type="AlphaFoldDB" id="A0A0G3M800"/>
<dbReference type="EMBL" id="CP050995">
    <property type="protein sequence ID" value="QIY90109.1"/>
    <property type="molecule type" value="Genomic_DNA"/>
</dbReference>
<reference evidence="1 3" key="1">
    <citation type="submission" date="2014-11" db="EMBL/GenBank/DDBJ databases">
        <authorList>
            <person name="Park G.-S."/>
            <person name="Hong S.-J."/>
            <person name="Jung B.K."/>
            <person name="Khan A.R."/>
            <person name="Kwak Y."/>
            <person name="Shin J.-H."/>
        </authorList>
    </citation>
    <scope>NUCLEOTIDE SEQUENCE [LARGE SCALE GENOMIC DNA]</scope>
    <source>
        <strain evidence="1 3">DSM 27622</strain>
    </source>
</reference>
<sequence>MNKKIVSITHTTGKYTLDIKDGQLKEIQEQLDRCLNNEQAAIVVKGEKGEQFIYPSDLLKNSFIAILDKPETHTF</sequence>
<gene>
    <name evidence="2" type="ORF">FOB44_05305</name>
    <name evidence="1" type="ORF">OK18_17040</name>
</gene>
<dbReference type="KEGG" id="cgn:OK18_17040"/>
<organism evidence="1 3">
    <name type="scientific">Chryseobacterium gallinarum</name>
    <dbReference type="NCBI Taxonomy" id="1324352"/>
    <lineage>
        <taxon>Bacteria</taxon>
        <taxon>Pseudomonadati</taxon>
        <taxon>Bacteroidota</taxon>
        <taxon>Flavobacteriia</taxon>
        <taxon>Flavobacteriales</taxon>
        <taxon>Weeksellaceae</taxon>
        <taxon>Chryseobacterium group</taxon>
        <taxon>Chryseobacterium</taxon>
    </lineage>
</organism>
<dbReference type="PATRIC" id="fig|1324352.5.peg.3562"/>
<dbReference type="EMBL" id="CP009928">
    <property type="protein sequence ID" value="AKK74088.1"/>
    <property type="molecule type" value="Genomic_DNA"/>
</dbReference>
<dbReference type="Proteomes" id="UP000035213">
    <property type="component" value="Chromosome"/>
</dbReference>
<dbReference type="RefSeq" id="WP_053328785.1">
    <property type="nucleotide sequence ID" value="NZ_CP009928.1"/>
</dbReference>
<evidence type="ECO:0000313" key="2">
    <source>
        <dbReference type="EMBL" id="QIY90109.1"/>
    </source>
</evidence>
<accession>A0A0G3M800</accession>
<dbReference type="Proteomes" id="UP000501570">
    <property type="component" value="Chromosome"/>
</dbReference>
<protein>
    <submittedName>
        <fullName evidence="1">Glyceraldehyde-3-phosphate dehydrogenase</fullName>
    </submittedName>
</protein>
<evidence type="ECO:0000313" key="3">
    <source>
        <dbReference type="Proteomes" id="UP000035213"/>
    </source>
</evidence>
<dbReference type="OrthoDB" id="1270431at2"/>
<proteinExistence type="predicted"/>
<reference evidence="2 4" key="2">
    <citation type="submission" date="2019-09" db="EMBL/GenBank/DDBJ databases">
        <title>FDA dAtabase for Regulatory Grade micrObial Sequences (FDA-ARGOS): Supporting development and validation of Infectious Disease Dx tests.</title>
        <authorList>
            <person name="Sciortino C."/>
            <person name="Tallon L."/>
            <person name="Sadzewicz L."/>
            <person name="Vavikolanu K."/>
            <person name="Mehta A."/>
            <person name="Aluvathingal J."/>
            <person name="Nadendla S."/>
            <person name="Nandy P."/>
            <person name="Geyer C."/>
            <person name="Yan Y."/>
            <person name="Sichtig H."/>
        </authorList>
    </citation>
    <scope>NUCLEOTIDE SEQUENCE [LARGE SCALE GENOMIC DNA]</scope>
    <source>
        <strain evidence="2 4">FDAARGOS_636</strain>
    </source>
</reference>
<name>A0A0G3M800_CHRGL</name>
<evidence type="ECO:0000313" key="4">
    <source>
        <dbReference type="Proteomes" id="UP000501570"/>
    </source>
</evidence>
<evidence type="ECO:0000313" key="1">
    <source>
        <dbReference type="EMBL" id="AKK74088.1"/>
    </source>
</evidence>